<dbReference type="PANTHER" id="PTHR45138:SF9">
    <property type="entry name" value="DIGUANYLATE CYCLASE DGCM-RELATED"/>
    <property type="match status" value="1"/>
</dbReference>
<dbReference type="PANTHER" id="PTHR45138">
    <property type="entry name" value="REGULATORY COMPONENTS OF SENSORY TRANSDUCTION SYSTEM"/>
    <property type="match status" value="1"/>
</dbReference>
<evidence type="ECO:0000256" key="1">
    <source>
        <dbReference type="ARBA" id="ARBA00012528"/>
    </source>
</evidence>
<dbReference type="InterPro" id="IPR043128">
    <property type="entry name" value="Rev_trsase/Diguanyl_cyclase"/>
</dbReference>
<feature type="transmembrane region" description="Helical" evidence="3">
    <location>
        <begin position="111"/>
        <end position="129"/>
    </location>
</feature>
<dbReference type="PROSITE" id="PS50887">
    <property type="entry name" value="GGDEF"/>
    <property type="match status" value="1"/>
</dbReference>
<evidence type="ECO:0000256" key="3">
    <source>
        <dbReference type="SAM" id="Phobius"/>
    </source>
</evidence>
<dbReference type="SMART" id="SM00267">
    <property type="entry name" value="GGDEF"/>
    <property type="match status" value="1"/>
</dbReference>
<dbReference type="RefSeq" id="WP_306886438.1">
    <property type="nucleotide sequence ID" value="NZ_JAUSUL010000003.1"/>
</dbReference>
<proteinExistence type="predicted"/>
<organism evidence="5 6">
    <name type="scientific">Amorphus orientalis</name>
    <dbReference type="NCBI Taxonomy" id="649198"/>
    <lineage>
        <taxon>Bacteria</taxon>
        <taxon>Pseudomonadati</taxon>
        <taxon>Pseudomonadota</taxon>
        <taxon>Alphaproteobacteria</taxon>
        <taxon>Hyphomicrobiales</taxon>
        <taxon>Amorphaceae</taxon>
        <taxon>Amorphus</taxon>
    </lineage>
</organism>
<feature type="transmembrane region" description="Helical" evidence="3">
    <location>
        <begin position="136"/>
        <end position="162"/>
    </location>
</feature>
<keyword evidence="3" id="KW-1133">Transmembrane helix</keyword>
<protein>
    <recommendedName>
        <fullName evidence="1">diguanylate cyclase</fullName>
        <ecNumber evidence="1">2.7.7.65</ecNumber>
    </recommendedName>
</protein>
<keyword evidence="6" id="KW-1185">Reference proteome</keyword>
<feature type="domain" description="GGDEF" evidence="4">
    <location>
        <begin position="236"/>
        <end position="371"/>
    </location>
</feature>
<dbReference type="InterPro" id="IPR000160">
    <property type="entry name" value="GGDEF_dom"/>
</dbReference>
<dbReference type="SUPFAM" id="SSF55073">
    <property type="entry name" value="Nucleotide cyclase"/>
    <property type="match status" value="1"/>
</dbReference>
<name>A0AAE3VRY0_9HYPH</name>
<dbReference type="EC" id="2.7.7.65" evidence="1"/>
<comment type="catalytic activity">
    <reaction evidence="2">
        <text>2 GTP = 3',3'-c-di-GMP + 2 diphosphate</text>
        <dbReference type="Rhea" id="RHEA:24898"/>
        <dbReference type="ChEBI" id="CHEBI:33019"/>
        <dbReference type="ChEBI" id="CHEBI:37565"/>
        <dbReference type="ChEBI" id="CHEBI:58805"/>
        <dbReference type="EC" id="2.7.7.65"/>
    </reaction>
</comment>
<comment type="caution">
    <text evidence="5">The sequence shown here is derived from an EMBL/GenBank/DDBJ whole genome shotgun (WGS) entry which is preliminary data.</text>
</comment>
<feature type="transmembrane region" description="Helical" evidence="3">
    <location>
        <begin position="26"/>
        <end position="47"/>
    </location>
</feature>
<dbReference type="FunFam" id="3.30.70.270:FF:000001">
    <property type="entry name" value="Diguanylate cyclase domain protein"/>
    <property type="match status" value="1"/>
</dbReference>
<dbReference type="AlphaFoldDB" id="A0AAE3VRY0"/>
<sequence length="380" mass="40237">MTGVCCGALFIVTLVAWLTERKQPFLLTWSLSVSVLLASSVAFSLFATQPTVFIGWLASWTSAAGAVGLWLAAVQFAQGSTPLFGAGLRFLAAILGLSLFAAIGMPGSMLVVMNATMAIVLFQTAAVYFQVRRSSIYYLVALSGLYAATAATFLVCGLSLLFQFPADFLGIPRTIYETINGLVAIVTLTGSGALSVALVHERTAKRHQADAMTDPLTGLLNRRALLNIGQAAGLSDGAAAIVFDLDNFKSVNDAYGHDVGDLVIRRFTVLCRQSLRATDLAARTGGEEFVVILQGADAETAMAVAERIRARFEAAEIRSPKGLITGCTVSAGVLAAPPGSGLEIQDLIARADEALYDAKRAGRNRVRLIESETPAQDLRL</sequence>
<dbReference type="NCBIfam" id="TIGR00254">
    <property type="entry name" value="GGDEF"/>
    <property type="match status" value="1"/>
</dbReference>
<dbReference type="Gene3D" id="3.30.70.270">
    <property type="match status" value="1"/>
</dbReference>
<keyword evidence="3" id="KW-0812">Transmembrane</keyword>
<dbReference type="GO" id="GO:0043709">
    <property type="term" value="P:cell adhesion involved in single-species biofilm formation"/>
    <property type="evidence" value="ECO:0007669"/>
    <property type="project" value="TreeGrafter"/>
</dbReference>
<dbReference type="Proteomes" id="UP001229244">
    <property type="component" value="Unassembled WGS sequence"/>
</dbReference>
<dbReference type="InterPro" id="IPR050469">
    <property type="entry name" value="Diguanylate_Cyclase"/>
</dbReference>
<evidence type="ECO:0000259" key="4">
    <source>
        <dbReference type="PROSITE" id="PS50887"/>
    </source>
</evidence>
<dbReference type="GO" id="GO:0005886">
    <property type="term" value="C:plasma membrane"/>
    <property type="evidence" value="ECO:0007669"/>
    <property type="project" value="TreeGrafter"/>
</dbReference>
<accession>A0AAE3VRY0</accession>
<evidence type="ECO:0000313" key="6">
    <source>
        <dbReference type="Proteomes" id="UP001229244"/>
    </source>
</evidence>
<dbReference type="GO" id="GO:0052621">
    <property type="term" value="F:diguanylate cyclase activity"/>
    <property type="evidence" value="ECO:0007669"/>
    <property type="project" value="UniProtKB-EC"/>
</dbReference>
<feature type="transmembrane region" description="Helical" evidence="3">
    <location>
        <begin position="86"/>
        <end position="105"/>
    </location>
</feature>
<feature type="transmembrane region" description="Helical" evidence="3">
    <location>
        <begin position="182"/>
        <end position="199"/>
    </location>
</feature>
<evidence type="ECO:0000256" key="2">
    <source>
        <dbReference type="ARBA" id="ARBA00034247"/>
    </source>
</evidence>
<keyword evidence="3" id="KW-0472">Membrane</keyword>
<dbReference type="Pfam" id="PF00990">
    <property type="entry name" value="GGDEF"/>
    <property type="match status" value="1"/>
</dbReference>
<dbReference type="EMBL" id="JAUSUL010000003">
    <property type="protein sequence ID" value="MDQ0316551.1"/>
    <property type="molecule type" value="Genomic_DNA"/>
</dbReference>
<dbReference type="CDD" id="cd01949">
    <property type="entry name" value="GGDEF"/>
    <property type="match status" value="1"/>
</dbReference>
<gene>
    <name evidence="5" type="ORF">J2S73_003027</name>
</gene>
<dbReference type="GO" id="GO:1902201">
    <property type="term" value="P:negative regulation of bacterial-type flagellum-dependent cell motility"/>
    <property type="evidence" value="ECO:0007669"/>
    <property type="project" value="TreeGrafter"/>
</dbReference>
<feature type="transmembrane region" description="Helical" evidence="3">
    <location>
        <begin position="53"/>
        <end position="74"/>
    </location>
</feature>
<reference evidence="5" key="1">
    <citation type="submission" date="2023-07" db="EMBL/GenBank/DDBJ databases">
        <title>Genomic Encyclopedia of Type Strains, Phase IV (KMG-IV): sequencing the most valuable type-strain genomes for metagenomic binning, comparative biology and taxonomic classification.</title>
        <authorList>
            <person name="Goeker M."/>
        </authorList>
    </citation>
    <scope>NUCLEOTIDE SEQUENCE</scope>
    <source>
        <strain evidence="5">DSM 21202</strain>
    </source>
</reference>
<evidence type="ECO:0000313" key="5">
    <source>
        <dbReference type="EMBL" id="MDQ0316551.1"/>
    </source>
</evidence>
<dbReference type="InterPro" id="IPR029787">
    <property type="entry name" value="Nucleotide_cyclase"/>
</dbReference>